<keyword evidence="3" id="KW-1185">Reference proteome</keyword>
<organism evidence="2 3">
    <name type="scientific">Protopolystoma xenopodis</name>
    <dbReference type="NCBI Taxonomy" id="117903"/>
    <lineage>
        <taxon>Eukaryota</taxon>
        <taxon>Metazoa</taxon>
        <taxon>Spiralia</taxon>
        <taxon>Lophotrochozoa</taxon>
        <taxon>Platyhelminthes</taxon>
        <taxon>Monogenea</taxon>
        <taxon>Polyopisthocotylea</taxon>
        <taxon>Polystomatidea</taxon>
        <taxon>Polystomatidae</taxon>
        <taxon>Protopolystoma</taxon>
    </lineage>
</organism>
<accession>A0A3S5AIA1</accession>
<evidence type="ECO:0000256" key="1">
    <source>
        <dbReference type="SAM" id="MobiDB-lite"/>
    </source>
</evidence>
<dbReference type="EMBL" id="CAAALY010255753">
    <property type="protein sequence ID" value="VEL37705.1"/>
    <property type="molecule type" value="Genomic_DNA"/>
</dbReference>
<gene>
    <name evidence="2" type="ORF">PXEA_LOCUS31145</name>
</gene>
<dbReference type="AlphaFoldDB" id="A0A3S5AIA1"/>
<feature type="compositionally biased region" description="Polar residues" evidence="1">
    <location>
        <begin position="40"/>
        <end position="53"/>
    </location>
</feature>
<proteinExistence type="predicted"/>
<evidence type="ECO:0000313" key="3">
    <source>
        <dbReference type="Proteomes" id="UP000784294"/>
    </source>
</evidence>
<dbReference type="Proteomes" id="UP000784294">
    <property type="component" value="Unassembled WGS sequence"/>
</dbReference>
<sequence>MRSPCIASKGELLHPSIGQPARRPYINARDRKTESLMAQPPSSLSSNVININETSDHKSGQHNSDKRDPVHMAEQPALLQQLAVLGEEILAQDGEYEEILAIDYPEM</sequence>
<feature type="region of interest" description="Disordered" evidence="1">
    <location>
        <begin position="1"/>
        <end position="71"/>
    </location>
</feature>
<comment type="caution">
    <text evidence="2">The sequence shown here is derived from an EMBL/GenBank/DDBJ whole genome shotgun (WGS) entry which is preliminary data.</text>
</comment>
<name>A0A3S5AIA1_9PLAT</name>
<reference evidence="2" key="1">
    <citation type="submission" date="2018-11" db="EMBL/GenBank/DDBJ databases">
        <authorList>
            <consortium name="Pathogen Informatics"/>
        </authorList>
    </citation>
    <scope>NUCLEOTIDE SEQUENCE</scope>
</reference>
<evidence type="ECO:0000313" key="2">
    <source>
        <dbReference type="EMBL" id="VEL37705.1"/>
    </source>
</evidence>
<feature type="compositionally biased region" description="Basic and acidic residues" evidence="1">
    <location>
        <begin position="54"/>
        <end position="71"/>
    </location>
</feature>
<protein>
    <submittedName>
        <fullName evidence="2">Uncharacterized protein</fullName>
    </submittedName>
</protein>